<evidence type="ECO:0000313" key="7">
    <source>
        <dbReference type="EMBL" id="GAT46695.1"/>
    </source>
</evidence>
<reference evidence="7" key="1">
    <citation type="submission" date="2014-09" db="EMBL/GenBank/DDBJ databases">
        <title>Genome sequence of the luminous mushroom Mycena chlorophos for searching fungal bioluminescence genes.</title>
        <authorList>
            <person name="Tanaka Y."/>
            <person name="Kasuga D."/>
            <person name="Oba Y."/>
            <person name="Hase S."/>
            <person name="Sato K."/>
            <person name="Oba Y."/>
            <person name="Sakakibara Y."/>
        </authorList>
    </citation>
    <scope>NUCLEOTIDE SEQUENCE</scope>
</reference>
<feature type="transmembrane region" description="Helical" evidence="6">
    <location>
        <begin position="75"/>
        <end position="100"/>
    </location>
</feature>
<proteinExistence type="inferred from homology"/>
<keyword evidence="5 6" id="KW-0472">Membrane</keyword>
<dbReference type="PANTHER" id="PTHR13285">
    <property type="entry name" value="ACYLTRANSFERASE"/>
    <property type="match status" value="1"/>
</dbReference>
<dbReference type="InterPro" id="IPR004299">
    <property type="entry name" value="MBOAT_fam"/>
</dbReference>
<sequence>MEPELQPLGYIYIPLGGQHNVILNTIFVFTFVALWHDLTFKLRAWNWLASLFVIPEVTARYLVPEKKYGGEPWYRYAGALGAVFNILMLMTANLVGFVVANDGMRFFLERLSLPHLPLEFQRVPATPAVALAEMTNLRVDGTALVAGLRAHLARLDNNGLSLSPEQHQQLQAALAGLDATSTMQPLLPNATARHSPDVEYDVFIHSRLTLTKLIRHPPGTVLTYPETSSDPKRPVGHLLPVDLKAGPQYPWRDAAYSYGGKRGGDKERSMHVPVLLDRSGNMVPCYTRHVTCMGMKRCTATDESEVTTPHTCANLQDIEDRLALEHEALTLVQSPARDILSRTHAYITAVLTNGCNAVPAEVDADETVGLCRVYHDQRGYKQRPRCDGLIIFVEVPDGKPYLCCIHYDGRRDNRHWVDYSIAGGKYHLGYLKAVFTGDETETRRFERINQRASCPLLHRTEREARALHVQYRAQVEVGLRLQAQRLSSVLVPTHTF</sequence>
<evidence type="ECO:0000313" key="8">
    <source>
        <dbReference type="Proteomes" id="UP000815677"/>
    </source>
</evidence>
<evidence type="ECO:0000256" key="6">
    <source>
        <dbReference type="SAM" id="Phobius"/>
    </source>
</evidence>
<evidence type="ECO:0000256" key="3">
    <source>
        <dbReference type="ARBA" id="ARBA00022692"/>
    </source>
</evidence>
<feature type="transmembrane region" description="Helical" evidence="6">
    <location>
        <begin position="21"/>
        <end position="38"/>
    </location>
</feature>
<name>A0ABQ0L6W6_MYCCL</name>
<protein>
    <submittedName>
        <fullName evidence="7">Uncharacterized protein</fullName>
    </submittedName>
</protein>
<organism evidence="7 8">
    <name type="scientific">Mycena chlorophos</name>
    <name type="common">Agaric fungus</name>
    <name type="synonym">Agaricus chlorophos</name>
    <dbReference type="NCBI Taxonomy" id="658473"/>
    <lineage>
        <taxon>Eukaryota</taxon>
        <taxon>Fungi</taxon>
        <taxon>Dikarya</taxon>
        <taxon>Basidiomycota</taxon>
        <taxon>Agaricomycotina</taxon>
        <taxon>Agaricomycetes</taxon>
        <taxon>Agaricomycetidae</taxon>
        <taxon>Agaricales</taxon>
        <taxon>Marasmiineae</taxon>
        <taxon>Mycenaceae</taxon>
        <taxon>Mycena</taxon>
    </lineage>
</organism>
<evidence type="ECO:0000256" key="5">
    <source>
        <dbReference type="ARBA" id="ARBA00023136"/>
    </source>
</evidence>
<evidence type="ECO:0000256" key="1">
    <source>
        <dbReference type="ARBA" id="ARBA00004141"/>
    </source>
</evidence>
<evidence type="ECO:0000256" key="2">
    <source>
        <dbReference type="ARBA" id="ARBA00010323"/>
    </source>
</evidence>
<dbReference type="EMBL" id="DF842749">
    <property type="protein sequence ID" value="GAT46695.1"/>
    <property type="molecule type" value="Genomic_DNA"/>
</dbReference>
<feature type="transmembrane region" description="Helical" evidence="6">
    <location>
        <begin position="44"/>
        <end position="63"/>
    </location>
</feature>
<dbReference type="Pfam" id="PF03062">
    <property type="entry name" value="MBOAT"/>
    <property type="match status" value="1"/>
</dbReference>
<keyword evidence="8" id="KW-1185">Reference proteome</keyword>
<comment type="similarity">
    <text evidence="2">Belongs to the membrane-bound acyltransferase family.</text>
</comment>
<dbReference type="Proteomes" id="UP000815677">
    <property type="component" value="Unassembled WGS sequence"/>
</dbReference>
<keyword evidence="4 6" id="KW-1133">Transmembrane helix</keyword>
<evidence type="ECO:0000256" key="4">
    <source>
        <dbReference type="ARBA" id="ARBA00022989"/>
    </source>
</evidence>
<comment type="subcellular location">
    <subcellularLocation>
        <location evidence="1">Membrane</location>
        <topology evidence="1">Multi-pass membrane protein</topology>
    </subcellularLocation>
</comment>
<dbReference type="PANTHER" id="PTHR13285:SF18">
    <property type="entry name" value="PROTEIN-CYSTEINE N-PALMITOYLTRANSFERASE RASP"/>
    <property type="match status" value="1"/>
</dbReference>
<keyword evidence="3 6" id="KW-0812">Transmembrane</keyword>
<gene>
    <name evidence="7" type="ORF">MCHLO_04196</name>
</gene>
<accession>A0ABQ0L6W6</accession>
<dbReference type="InterPro" id="IPR051085">
    <property type="entry name" value="MB_O-acyltransferase"/>
</dbReference>